<dbReference type="EMBL" id="QGTJ01000007">
    <property type="protein sequence ID" value="PWV60494.1"/>
    <property type="molecule type" value="Genomic_DNA"/>
</dbReference>
<dbReference type="GO" id="GO:0051087">
    <property type="term" value="F:protein-folding chaperone binding"/>
    <property type="evidence" value="ECO:0007669"/>
    <property type="project" value="InterPro"/>
</dbReference>
<keyword evidence="5 10" id="KW-0346">Stress response</keyword>
<keyword evidence="13" id="KW-0175">Coiled coil</keyword>
<evidence type="ECO:0000256" key="2">
    <source>
        <dbReference type="ARBA" id="ARBA00009054"/>
    </source>
</evidence>
<dbReference type="InterPro" id="IPR009012">
    <property type="entry name" value="GrpE_head"/>
</dbReference>
<dbReference type="NCBIfam" id="NF010737">
    <property type="entry name" value="PRK14139.1"/>
    <property type="match status" value="1"/>
</dbReference>
<evidence type="ECO:0000313" key="15">
    <source>
        <dbReference type="EMBL" id="PWV60494.1"/>
    </source>
</evidence>
<evidence type="ECO:0000256" key="3">
    <source>
        <dbReference type="ARBA" id="ARBA00011738"/>
    </source>
</evidence>
<evidence type="ECO:0000256" key="7">
    <source>
        <dbReference type="ARBA" id="ARBA00053401"/>
    </source>
</evidence>
<evidence type="ECO:0000256" key="10">
    <source>
        <dbReference type="HAMAP-Rule" id="MF_01151"/>
    </source>
</evidence>
<comment type="subcellular location">
    <subcellularLocation>
        <location evidence="1 10">Cytoplasm</location>
    </subcellularLocation>
</comment>
<evidence type="ECO:0000256" key="9">
    <source>
        <dbReference type="ARBA" id="ARBA00076414"/>
    </source>
</evidence>
<accession>A0A317MSZ5</accession>
<evidence type="ECO:0000256" key="14">
    <source>
        <dbReference type="SAM" id="MobiDB-lite"/>
    </source>
</evidence>
<evidence type="ECO:0000313" key="16">
    <source>
        <dbReference type="Proteomes" id="UP000246569"/>
    </source>
</evidence>
<evidence type="ECO:0000256" key="11">
    <source>
        <dbReference type="RuleBase" id="RU000639"/>
    </source>
</evidence>
<dbReference type="HAMAP" id="MF_01151">
    <property type="entry name" value="GrpE"/>
    <property type="match status" value="1"/>
</dbReference>
<proteinExistence type="inferred from homology"/>
<protein>
    <recommendedName>
        <fullName evidence="8 10">Protein GrpE</fullName>
    </recommendedName>
    <alternativeName>
        <fullName evidence="9 10">HSP-70 cofactor</fullName>
    </alternativeName>
</protein>
<comment type="function">
    <text evidence="7 10 11">Participates actively in the response to hyperosmotic and heat shock by preventing the aggregation of stress-denatured proteins, in association with DnaK and GrpE. It is the nucleotide exchange factor for DnaK and may function as a thermosensor. Unfolded proteins bind initially to DnaJ; upon interaction with the DnaJ-bound protein, DnaK hydrolyzes its bound ATP, resulting in the formation of a stable complex. GrpE releases ADP from DnaK; ATP binding to DnaK triggers the release of the substrate protein, thus completing the reaction cycle. Several rounds of ATP-dependent interactions between DnaJ, DnaK and GrpE are required for fully efficient folding.</text>
</comment>
<comment type="caution">
    <text evidence="15">The sequence shown here is derived from an EMBL/GenBank/DDBJ whole genome shotgun (WGS) entry which is preliminary data.</text>
</comment>
<dbReference type="GO" id="GO:0051082">
    <property type="term" value="F:unfolded protein binding"/>
    <property type="evidence" value="ECO:0007669"/>
    <property type="project" value="TreeGrafter"/>
</dbReference>
<organism evidence="15 16">
    <name type="scientific">Plasticicumulans acidivorans</name>
    <dbReference type="NCBI Taxonomy" id="886464"/>
    <lineage>
        <taxon>Bacteria</taxon>
        <taxon>Pseudomonadati</taxon>
        <taxon>Pseudomonadota</taxon>
        <taxon>Gammaproteobacteria</taxon>
        <taxon>Candidatus Competibacteraceae</taxon>
        <taxon>Plasticicumulans</taxon>
    </lineage>
</organism>
<dbReference type="InterPro" id="IPR000740">
    <property type="entry name" value="GrpE"/>
</dbReference>
<dbReference type="InterPro" id="IPR013805">
    <property type="entry name" value="GrpE_CC"/>
</dbReference>
<evidence type="ECO:0000256" key="8">
    <source>
        <dbReference type="ARBA" id="ARBA00072274"/>
    </source>
</evidence>
<keyword evidence="16" id="KW-1185">Reference proteome</keyword>
<dbReference type="GO" id="GO:0000774">
    <property type="term" value="F:adenyl-nucleotide exchange factor activity"/>
    <property type="evidence" value="ECO:0007669"/>
    <property type="project" value="InterPro"/>
</dbReference>
<dbReference type="GO" id="GO:0005829">
    <property type="term" value="C:cytosol"/>
    <property type="evidence" value="ECO:0007669"/>
    <property type="project" value="TreeGrafter"/>
</dbReference>
<gene>
    <name evidence="10" type="primary">grpE</name>
    <name evidence="15" type="ORF">C7443_10768</name>
</gene>
<reference evidence="15 16" key="1">
    <citation type="submission" date="2018-05" db="EMBL/GenBank/DDBJ databases">
        <title>Genomic Encyclopedia of Type Strains, Phase IV (KMG-IV): sequencing the most valuable type-strain genomes for metagenomic binning, comparative biology and taxonomic classification.</title>
        <authorList>
            <person name="Goeker M."/>
        </authorList>
    </citation>
    <scope>NUCLEOTIDE SEQUENCE [LARGE SCALE GENOMIC DNA]</scope>
    <source>
        <strain evidence="15 16">DSM 23606</strain>
    </source>
</reference>
<dbReference type="FunFam" id="2.30.22.10:FF:000001">
    <property type="entry name" value="Protein GrpE"/>
    <property type="match status" value="1"/>
</dbReference>
<evidence type="ECO:0000256" key="6">
    <source>
        <dbReference type="ARBA" id="ARBA00023186"/>
    </source>
</evidence>
<dbReference type="GO" id="GO:0042803">
    <property type="term" value="F:protein homodimerization activity"/>
    <property type="evidence" value="ECO:0007669"/>
    <property type="project" value="InterPro"/>
</dbReference>
<dbReference type="PANTHER" id="PTHR21237">
    <property type="entry name" value="GRPE PROTEIN"/>
    <property type="match status" value="1"/>
</dbReference>
<comment type="subunit">
    <text evidence="3 10">Homodimer.</text>
</comment>
<dbReference type="CDD" id="cd00446">
    <property type="entry name" value="GrpE"/>
    <property type="match status" value="1"/>
</dbReference>
<keyword evidence="6 10" id="KW-0143">Chaperone</keyword>
<dbReference type="PROSITE" id="PS01071">
    <property type="entry name" value="GRPE"/>
    <property type="match status" value="1"/>
</dbReference>
<feature type="region of interest" description="Disordered" evidence="14">
    <location>
        <begin position="1"/>
        <end position="25"/>
    </location>
</feature>
<keyword evidence="4 10" id="KW-0963">Cytoplasm</keyword>
<name>A0A317MSZ5_9GAMM</name>
<dbReference type="Pfam" id="PF01025">
    <property type="entry name" value="GrpE"/>
    <property type="match status" value="1"/>
</dbReference>
<dbReference type="AlphaFoldDB" id="A0A317MSZ5"/>
<dbReference type="NCBIfam" id="NF010748">
    <property type="entry name" value="PRK14150.1"/>
    <property type="match status" value="1"/>
</dbReference>
<dbReference type="Gene3D" id="3.90.20.20">
    <property type="match status" value="1"/>
</dbReference>
<evidence type="ECO:0000256" key="5">
    <source>
        <dbReference type="ARBA" id="ARBA00023016"/>
    </source>
</evidence>
<comment type="similarity">
    <text evidence="2 10 12">Belongs to the GrpE family.</text>
</comment>
<dbReference type="GO" id="GO:0006457">
    <property type="term" value="P:protein folding"/>
    <property type="evidence" value="ECO:0007669"/>
    <property type="project" value="InterPro"/>
</dbReference>
<dbReference type="PANTHER" id="PTHR21237:SF23">
    <property type="entry name" value="GRPE PROTEIN HOMOLOG, MITOCHONDRIAL"/>
    <property type="match status" value="1"/>
</dbReference>
<evidence type="ECO:0000256" key="1">
    <source>
        <dbReference type="ARBA" id="ARBA00004496"/>
    </source>
</evidence>
<dbReference type="PRINTS" id="PR00773">
    <property type="entry name" value="GRPEPROTEIN"/>
</dbReference>
<dbReference type="Proteomes" id="UP000246569">
    <property type="component" value="Unassembled WGS sequence"/>
</dbReference>
<evidence type="ECO:0000256" key="13">
    <source>
        <dbReference type="SAM" id="Coils"/>
    </source>
</evidence>
<evidence type="ECO:0000256" key="4">
    <source>
        <dbReference type="ARBA" id="ARBA00022490"/>
    </source>
</evidence>
<dbReference type="SUPFAM" id="SSF51064">
    <property type="entry name" value="Head domain of nucleotide exchange factor GrpE"/>
    <property type="match status" value="1"/>
</dbReference>
<dbReference type="RefSeq" id="WP_246004651.1">
    <property type="nucleotide sequence ID" value="NZ_QGTJ01000007.1"/>
</dbReference>
<evidence type="ECO:0000256" key="12">
    <source>
        <dbReference type="RuleBase" id="RU004478"/>
    </source>
</evidence>
<feature type="coiled-coil region" evidence="13">
    <location>
        <begin position="25"/>
        <end position="52"/>
    </location>
</feature>
<dbReference type="Gene3D" id="2.30.22.10">
    <property type="entry name" value="Head domain of nucleotide exchange factor GrpE"/>
    <property type="match status" value="1"/>
</dbReference>
<dbReference type="SUPFAM" id="SSF58014">
    <property type="entry name" value="Coiled-coil domain of nucleotide exchange factor GrpE"/>
    <property type="match status" value="1"/>
</dbReference>
<sequence>MSQEQMATQAAAENVSEAPADELPVATAEQEIENLKQELSAAQAKAEEHWNEFLATRAEMENLRRRNERDLAAAHKFALEKFFNELLPVRDSLEMGIQAAVEGADFTKLREGSEMTLKILETAMGKFGMVTVDPQGEKFNPDQHEALAMAPVAEVEPNTVIQVVQKGYMLNDRLVRPAKVIVAKAP</sequence>